<feature type="transmembrane region" description="Helical" evidence="6">
    <location>
        <begin position="398"/>
        <end position="419"/>
    </location>
</feature>
<dbReference type="Gene3D" id="1.20.1250.20">
    <property type="entry name" value="MFS general substrate transporter like domains"/>
    <property type="match status" value="1"/>
</dbReference>
<dbReference type="PANTHER" id="PTHR48021:SF1">
    <property type="entry name" value="GH07001P-RELATED"/>
    <property type="match status" value="1"/>
</dbReference>
<dbReference type="InterPro" id="IPR036259">
    <property type="entry name" value="MFS_trans_sf"/>
</dbReference>
<dbReference type="SUPFAM" id="SSF103473">
    <property type="entry name" value="MFS general substrate transporter"/>
    <property type="match status" value="1"/>
</dbReference>
<comment type="caution">
    <text evidence="7">The sequence shown here is derived from an EMBL/GenBank/DDBJ whole genome shotgun (WGS) entry which is preliminary data.</text>
</comment>
<feature type="region of interest" description="Disordered" evidence="5">
    <location>
        <begin position="42"/>
        <end position="62"/>
    </location>
</feature>
<dbReference type="EMBL" id="VTPC01005723">
    <property type="protein sequence ID" value="KAF2895706.1"/>
    <property type="molecule type" value="Genomic_DNA"/>
</dbReference>
<keyword evidence="4 6" id="KW-0472">Membrane</keyword>
<feature type="transmembrane region" description="Helical" evidence="6">
    <location>
        <begin position="248"/>
        <end position="268"/>
    </location>
</feature>
<dbReference type="GO" id="GO:0016020">
    <property type="term" value="C:membrane"/>
    <property type="evidence" value="ECO:0007669"/>
    <property type="project" value="UniProtKB-SubCell"/>
</dbReference>
<feature type="transmembrane region" description="Helical" evidence="6">
    <location>
        <begin position="135"/>
        <end position="153"/>
    </location>
</feature>
<evidence type="ECO:0000256" key="1">
    <source>
        <dbReference type="ARBA" id="ARBA00004370"/>
    </source>
</evidence>
<feature type="transmembrane region" description="Helical" evidence="6">
    <location>
        <begin position="494"/>
        <end position="518"/>
    </location>
</feature>
<feature type="compositionally biased region" description="Polar residues" evidence="5">
    <location>
        <begin position="42"/>
        <end position="55"/>
    </location>
</feature>
<comment type="subcellular location">
    <subcellularLocation>
        <location evidence="1">Membrane</location>
    </subcellularLocation>
</comment>
<feature type="transmembrane region" description="Helical" evidence="6">
    <location>
        <begin position="84"/>
        <end position="103"/>
    </location>
</feature>
<proteinExistence type="predicted"/>
<dbReference type="GO" id="GO:0022857">
    <property type="term" value="F:transmembrane transporter activity"/>
    <property type="evidence" value="ECO:0007669"/>
    <property type="project" value="InterPro"/>
</dbReference>
<accession>A0A8K0D225</accession>
<dbReference type="InterPro" id="IPR050549">
    <property type="entry name" value="MFS_Trehalose_Transporter"/>
</dbReference>
<feature type="transmembrane region" description="Helical" evidence="6">
    <location>
        <begin position="223"/>
        <end position="242"/>
    </location>
</feature>
<keyword evidence="2 6" id="KW-0812">Transmembrane</keyword>
<keyword evidence="8" id="KW-1185">Reference proteome</keyword>
<feature type="transmembrane region" description="Helical" evidence="6">
    <location>
        <begin position="366"/>
        <end position="386"/>
    </location>
</feature>
<feature type="transmembrane region" description="Helical" evidence="6">
    <location>
        <begin position="165"/>
        <end position="183"/>
    </location>
</feature>
<reference evidence="7" key="1">
    <citation type="submission" date="2019-08" db="EMBL/GenBank/DDBJ databases">
        <title>The genome of the North American firefly Photinus pyralis.</title>
        <authorList>
            <consortium name="Photinus pyralis genome working group"/>
            <person name="Fallon T.R."/>
            <person name="Sander Lower S.E."/>
            <person name="Weng J.-K."/>
        </authorList>
    </citation>
    <scope>NUCLEOTIDE SEQUENCE</scope>
    <source>
        <strain evidence="7">TRF0915ILg1</strain>
        <tissue evidence="7">Whole body</tissue>
    </source>
</reference>
<feature type="transmembrane region" description="Helical" evidence="6">
    <location>
        <begin position="431"/>
        <end position="458"/>
    </location>
</feature>
<dbReference type="PANTHER" id="PTHR48021">
    <property type="match status" value="1"/>
</dbReference>
<evidence type="ECO:0000256" key="6">
    <source>
        <dbReference type="SAM" id="Phobius"/>
    </source>
</evidence>
<dbReference type="Proteomes" id="UP000801492">
    <property type="component" value="Unassembled WGS sequence"/>
</dbReference>
<evidence type="ECO:0000256" key="4">
    <source>
        <dbReference type="ARBA" id="ARBA00023136"/>
    </source>
</evidence>
<evidence type="ECO:0000256" key="2">
    <source>
        <dbReference type="ARBA" id="ARBA00022692"/>
    </source>
</evidence>
<dbReference type="AlphaFoldDB" id="A0A8K0D225"/>
<name>A0A8K0D225_IGNLU</name>
<evidence type="ECO:0000313" key="8">
    <source>
        <dbReference type="Proteomes" id="UP000801492"/>
    </source>
</evidence>
<protein>
    <submittedName>
        <fullName evidence="7">Uncharacterized protein</fullName>
    </submittedName>
</protein>
<sequence length="559" mass="63862">MAKRLNSRHSCKKTTLQCQNDKHHFEYLKLKMKPKILQIESSRTIPGTSRDNTTSPHRRPNLNPYLITEKMLQEKLKRENTGRYITQLCIGISASLGALSFGIDLGWSSPATAFLINATDKPQSSRGINTTEEEYTWIGSLMPLGCSLGIVPWHYSVTKIGPKHTIIMQTPFYVLTFLVMITVKTMDAFLAGRFFSGFLSIANLVGGECLLMDCVHRGNLGHMWVLFRSSIYLGVILAYVVGHFLTRNLIMVTCAAIPVVNMMLLAFLPESPVFLYGRSEMKAEKALTWYRGRANIFTEMRYLKKDAELRKMDTESSNYMLYSKVVIRALSIICGLIFFQVFSGYHAFIFYALLLWQEAEIRMDPFVEIIIFGMFLYFGNFFANMIHYHIDFGVRKPLLLSTILTATVLTILSLYSFSVEKRLISPQSYDWIPFIMLNTFVITYEAGLGVYAHILLLNYLPYQVHISAKMIVHVWFWLQVFFITKYFITIKSLTTTAITFGILALISYLSIIYCYLFIIETKGKNLLQIQLEIGGNPIGNRSAFSRHKSFGTSTTPIKV</sequence>
<feature type="transmembrane region" description="Helical" evidence="6">
    <location>
        <begin position="329"/>
        <end position="354"/>
    </location>
</feature>
<evidence type="ECO:0000256" key="5">
    <source>
        <dbReference type="SAM" id="MobiDB-lite"/>
    </source>
</evidence>
<keyword evidence="3 6" id="KW-1133">Transmembrane helix</keyword>
<evidence type="ECO:0000313" key="7">
    <source>
        <dbReference type="EMBL" id="KAF2895706.1"/>
    </source>
</evidence>
<dbReference type="OrthoDB" id="6730379at2759"/>
<organism evidence="7 8">
    <name type="scientific">Ignelater luminosus</name>
    <name type="common">Cucubano</name>
    <name type="synonym">Pyrophorus luminosus</name>
    <dbReference type="NCBI Taxonomy" id="2038154"/>
    <lineage>
        <taxon>Eukaryota</taxon>
        <taxon>Metazoa</taxon>
        <taxon>Ecdysozoa</taxon>
        <taxon>Arthropoda</taxon>
        <taxon>Hexapoda</taxon>
        <taxon>Insecta</taxon>
        <taxon>Pterygota</taxon>
        <taxon>Neoptera</taxon>
        <taxon>Endopterygota</taxon>
        <taxon>Coleoptera</taxon>
        <taxon>Polyphaga</taxon>
        <taxon>Elateriformia</taxon>
        <taxon>Elateroidea</taxon>
        <taxon>Elateridae</taxon>
        <taxon>Agrypninae</taxon>
        <taxon>Pyrophorini</taxon>
        <taxon>Ignelater</taxon>
    </lineage>
</organism>
<gene>
    <name evidence="7" type="ORF">ILUMI_10486</name>
</gene>
<evidence type="ECO:0000256" key="3">
    <source>
        <dbReference type="ARBA" id="ARBA00022989"/>
    </source>
</evidence>
<dbReference type="InterPro" id="IPR005828">
    <property type="entry name" value="MFS_sugar_transport-like"/>
</dbReference>
<dbReference type="Pfam" id="PF00083">
    <property type="entry name" value="Sugar_tr"/>
    <property type="match status" value="1"/>
</dbReference>
<feature type="transmembrane region" description="Helical" evidence="6">
    <location>
        <begin position="470"/>
        <end position="488"/>
    </location>
</feature>